<dbReference type="PANTHER" id="PTHR34266">
    <property type="entry name" value="THIAZOLE SYNTHASE"/>
    <property type="match status" value="1"/>
</dbReference>
<dbReference type="EC" id="2.8.1.10" evidence="3"/>
<dbReference type="EMBL" id="KJ410685">
    <property type="protein sequence ID" value="AHX25455.1"/>
    <property type="molecule type" value="Genomic_DNA"/>
</dbReference>
<protein>
    <recommendedName>
        <fullName evidence="3">thiazole synthase</fullName>
        <ecNumber evidence="3">2.8.1.10</ecNumber>
    </recommendedName>
</protein>
<dbReference type="InterPro" id="IPR033983">
    <property type="entry name" value="Thiazole_synthase_ThiG"/>
</dbReference>
<geneLocation type="chloroplast" evidence="9"/>
<evidence type="ECO:0000256" key="4">
    <source>
        <dbReference type="ARBA" id="ARBA00022679"/>
    </source>
</evidence>
<evidence type="ECO:0000259" key="8">
    <source>
        <dbReference type="Pfam" id="PF05690"/>
    </source>
</evidence>
<keyword evidence="6" id="KW-0704">Schiff base</keyword>
<evidence type="ECO:0000256" key="6">
    <source>
        <dbReference type="ARBA" id="ARBA00023270"/>
    </source>
</evidence>
<reference evidence="9" key="1">
    <citation type="journal article" date="2014" name="BMC Genomics">
        <title>A pangenomic analysis of the Nannochloropsis organellar genomes reveals novel genetic variations in key metabolic genes.</title>
        <authorList>
            <person name="Starkenburg S.R."/>
            <person name="Kwon K.J."/>
            <person name="Jha R.K."/>
            <person name="McKay C."/>
            <person name="Jacobs M."/>
            <person name="Chertkov O."/>
            <person name="Twary S."/>
            <person name="Rocap G."/>
            <person name="Cattolico R.A."/>
        </authorList>
    </citation>
    <scope>NUCLEOTIDE SEQUENCE</scope>
    <source>
        <strain evidence="9">CCMP1776</strain>
    </source>
</reference>
<keyword evidence="5" id="KW-0784">Thiamine biosynthesis</keyword>
<evidence type="ECO:0000313" key="9">
    <source>
        <dbReference type="EMBL" id="AHX25455.1"/>
    </source>
</evidence>
<dbReference type="CDD" id="cd04728">
    <property type="entry name" value="ThiG"/>
    <property type="match status" value="1"/>
</dbReference>
<keyword evidence="9" id="KW-0150">Chloroplast</keyword>
<comment type="catalytic activity">
    <reaction evidence="7">
        <text>[ThiS sulfur-carrier protein]-C-terminal-Gly-aminoethanethioate + 2-iminoacetate + 1-deoxy-D-xylulose 5-phosphate = [ThiS sulfur-carrier protein]-C-terminal Gly-Gly + 2-[(2R,5Z)-2-carboxy-4-methylthiazol-5(2H)-ylidene]ethyl phosphate + 2 H2O + H(+)</text>
        <dbReference type="Rhea" id="RHEA:26297"/>
        <dbReference type="Rhea" id="RHEA-COMP:12909"/>
        <dbReference type="Rhea" id="RHEA-COMP:19908"/>
        <dbReference type="ChEBI" id="CHEBI:15377"/>
        <dbReference type="ChEBI" id="CHEBI:15378"/>
        <dbReference type="ChEBI" id="CHEBI:57792"/>
        <dbReference type="ChEBI" id="CHEBI:62899"/>
        <dbReference type="ChEBI" id="CHEBI:77846"/>
        <dbReference type="ChEBI" id="CHEBI:90778"/>
        <dbReference type="ChEBI" id="CHEBI:232372"/>
        <dbReference type="EC" id="2.8.1.10"/>
    </reaction>
</comment>
<dbReference type="AlphaFoldDB" id="A0A023PLB6"/>
<organism evidence="9">
    <name type="scientific">Microchloropsis salina</name>
    <dbReference type="NCBI Taxonomy" id="2511165"/>
    <lineage>
        <taxon>Eukaryota</taxon>
        <taxon>Sar</taxon>
        <taxon>Stramenopiles</taxon>
        <taxon>Ochrophyta</taxon>
        <taxon>Eustigmatophyceae</taxon>
        <taxon>Eustigmatales</taxon>
        <taxon>Monodopsidaceae</taxon>
        <taxon>Microchloropsis</taxon>
    </lineage>
</organism>
<dbReference type="Gene3D" id="3.20.20.70">
    <property type="entry name" value="Aldolase class I"/>
    <property type="match status" value="1"/>
</dbReference>
<proteinExistence type="predicted"/>
<gene>
    <name evidence="9" type="primary">thiG</name>
    <name evidence="9" type="ORF">Nsk00009</name>
</gene>
<name>A0A023PLB6_9STRA</name>
<dbReference type="InterPro" id="IPR013785">
    <property type="entry name" value="Aldolase_TIM"/>
</dbReference>
<keyword evidence="9" id="KW-0934">Plastid</keyword>
<sequence length="269" mass="29246">MVILSDKWEVNKISLNSRLLIGTGRFETLEKTKLSIQASNPSLVTVAIRRLETQKNEKENGSLLSAINWKQIWMLPNTAGSKTPDEAIRLGFLGKEIAKSLGQDNNRFLKLEVIADEKYLMPDPLGTIKAADYLIKKGFKIFPYINTDPILASHLEELGCATLMPLGSAIGSNQGLKNLENIKIIIEQSKIPVIIDAGIGKPSDASKAMEIGADAVLINTAIASAERPELMAEAMKYAVIGGRLSYLSNPQAISIKKGTLSSPKKGVLF</sequence>
<accession>A0A023PLB6</accession>
<evidence type="ECO:0000256" key="3">
    <source>
        <dbReference type="ARBA" id="ARBA00011960"/>
    </source>
</evidence>
<dbReference type="PANTHER" id="PTHR34266:SF2">
    <property type="entry name" value="THIAZOLE SYNTHASE"/>
    <property type="match status" value="1"/>
</dbReference>
<evidence type="ECO:0000256" key="2">
    <source>
        <dbReference type="ARBA" id="ARBA00004948"/>
    </source>
</evidence>
<keyword evidence="4" id="KW-0808">Transferase</keyword>
<evidence type="ECO:0000256" key="7">
    <source>
        <dbReference type="ARBA" id="ARBA00049897"/>
    </source>
</evidence>
<dbReference type="Pfam" id="PF05690">
    <property type="entry name" value="ThiG"/>
    <property type="match status" value="1"/>
</dbReference>
<comment type="function">
    <text evidence="1">Catalyzes the rearrangement of 1-deoxy-D-xylulose 5-phosphate (DXP) to produce the thiazole phosphate moiety of thiamine. Sulfur is provided by the thiocarboxylate moiety of the carrier protein ThiS. In vitro, sulfur can be provided by H(2)S.</text>
</comment>
<dbReference type="GO" id="GO:1990107">
    <property type="term" value="F:thiazole synthase activity"/>
    <property type="evidence" value="ECO:0007669"/>
    <property type="project" value="UniProtKB-EC"/>
</dbReference>
<evidence type="ECO:0000256" key="5">
    <source>
        <dbReference type="ARBA" id="ARBA00022977"/>
    </source>
</evidence>
<feature type="domain" description="Thiazole synthase ThiG" evidence="8">
    <location>
        <begin position="11"/>
        <end position="253"/>
    </location>
</feature>
<dbReference type="InterPro" id="IPR008867">
    <property type="entry name" value="ThiG"/>
</dbReference>
<dbReference type="SUPFAM" id="SSF110399">
    <property type="entry name" value="ThiG-like"/>
    <property type="match status" value="1"/>
</dbReference>
<evidence type="ECO:0000256" key="1">
    <source>
        <dbReference type="ARBA" id="ARBA00002834"/>
    </source>
</evidence>
<comment type="pathway">
    <text evidence="2">Cofactor biosynthesis; thiamine diphosphate biosynthesis.</text>
</comment>